<dbReference type="PANTHER" id="PTHR35908">
    <property type="entry name" value="HYPOTHETICAL FUSION PROTEIN"/>
    <property type="match status" value="1"/>
</dbReference>
<dbReference type="Pfam" id="PF18029">
    <property type="entry name" value="Glyoxalase_6"/>
    <property type="match status" value="1"/>
</dbReference>
<proteinExistence type="predicted"/>
<dbReference type="AlphaFoldDB" id="A0A3B0TBU5"/>
<sequence length="119" mass="13455">MLDTKATVGAIMVDCRDPDALFDFWSQITGVEIAQRYPDYIFTTPLADSSIRLAFQSVDEDKISKNRLHLDLNHENPEKFINAVIHLGGSRIQDHEIDGFSWTVLQDPEGNEFCVTSVL</sequence>
<protein>
    <recommendedName>
        <fullName evidence="1">Glyoxalase-like domain-containing protein</fullName>
    </recommendedName>
</protein>
<gene>
    <name evidence="2" type="ORF">MNBD_ACTINO02-175</name>
</gene>
<dbReference type="CDD" id="cd06587">
    <property type="entry name" value="VOC"/>
    <property type="match status" value="1"/>
</dbReference>
<organism evidence="2">
    <name type="scientific">hydrothermal vent metagenome</name>
    <dbReference type="NCBI Taxonomy" id="652676"/>
    <lineage>
        <taxon>unclassified sequences</taxon>
        <taxon>metagenomes</taxon>
        <taxon>ecological metagenomes</taxon>
    </lineage>
</organism>
<dbReference type="EMBL" id="UOEK01000607">
    <property type="protein sequence ID" value="VAW09559.1"/>
    <property type="molecule type" value="Genomic_DNA"/>
</dbReference>
<dbReference type="PANTHER" id="PTHR35908:SF1">
    <property type="entry name" value="CONSERVED PROTEIN"/>
    <property type="match status" value="1"/>
</dbReference>
<name>A0A3B0TBU5_9ZZZZ</name>
<dbReference type="InterPro" id="IPR029068">
    <property type="entry name" value="Glyas_Bleomycin-R_OHBP_Dase"/>
</dbReference>
<accession>A0A3B0TBU5</accession>
<dbReference type="InterPro" id="IPR041581">
    <property type="entry name" value="Glyoxalase_6"/>
</dbReference>
<dbReference type="SUPFAM" id="SSF54593">
    <property type="entry name" value="Glyoxalase/Bleomycin resistance protein/Dihydroxybiphenyl dioxygenase"/>
    <property type="match status" value="1"/>
</dbReference>
<reference evidence="2" key="1">
    <citation type="submission" date="2018-06" db="EMBL/GenBank/DDBJ databases">
        <authorList>
            <person name="Zhirakovskaya E."/>
        </authorList>
    </citation>
    <scope>NUCLEOTIDE SEQUENCE</scope>
</reference>
<feature type="domain" description="Glyoxalase-like" evidence="1">
    <location>
        <begin position="11"/>
        <end position="116"/>
    </location>
</feature>
<dbReference type="Gene3D" id="3.10.180.10">
    <property type="entry name" value="2,3-Dihydroxybiphenyl 1,2-Dioxygenase, domain 1"/>
    <property type="match status" value="1"/>
</dbReference>
<evidence type="ECO:0000259" key="1">
    <source>
        <dbReference type="Pfam" id="PF18029"/>
    </source>
</evidence>
<evidence type="ECO:0000313" key="2">
    <source>
        <dbReference type="EMBL" id="VAW09559.1"/>
    </source>
</evidence>